<accession>Q9F4D9</accession>
<evidence type="ECO:0000259" key="4">
    <source>
        <dbReference type="PROSITE" id="PS01031"/>
    </source>
</evidence>
<feature type="domain" description="SHSP" evidence="4">
    <location>
        <begin position="34"/>
        <end position="147"/>
    </location>
</feature>
<proteinExistence type="inferred from homology"/>
<evidence type="ECO:0000256" key="3">
    <source>
        <dbReference type="RuleBase" id="RU003616"/>
    </source>
</evidence>
<comment type="similarity">
    <text evidence="2 3">Belongs to the small heat shock protein (HSP20) family.</text>
</comment>
<evidence type="ECO:0000313" key="5">
    <source>
        <dbReference type="EMBL" id="CAC10488.1"/>
    </source>
</evidence>
<dbReference type="InterPro" id="IPR037913">
    <property type="entry name" value="ACD_IbpA/B"/>
</dbReference>
<reference evidence="5" key="1">
    <citation type="journal article" date="2000" name="Proc. Natl. Acad. Sci. U.S.A.">
        <title>Post-symbiotic plasmid acquisition and evolution of the repA1-replicon in Buchnera aphidicola.</title>
        <authorList>
            <person name="Van Ham R.C.H.J."/>
            <person name="Gonzalez-Candelas F."/>
            <person name="Silva F.J."/>
            <person name="Sabater B."/>
            <person name="Moya A."/>
            <person name="Latorre A."/>
        </authorList>
    </citation>
    <scope>NUCLEOTIDE SEQUENCE [LARGE SCALE GENOMIC DNA]</scope>
    <source>
        <strain evidence="5">Pemphigus spyrothecae</strain>
        <plasmid evidence="5">pBPS1</plasmid>
    </source>
</reference>
<dbReference type="Gene3D" id="2.60.40.790">
    <property type="match status" value="1"/>
</dbReference>
<dbReference type="Pfam" id="PF00011">
    <property type="entry name" value="HSP20"/>
    <property type="match status" value="1"/>
</dbReference>
<geneLocation type="plasmid" evidence="5">
    <name>pBPS1</name>
</geneLocation>
<dbReference type="SUPFAM" id="SSF49764">
    <property type="entry name" value="HSP20-like chaperones"/>
    <property type="match status" value="1"/>
</dbReference>
<organism evidence="5">
    <name type="scientific">Buchnera aphidicola</name>
    <dbReference type="NCBI Taxonomy" id="9"/>
    <lineage>
        <taxon>Bacteria</taxon>
        <taxon>Pseudomonadati</taxon>
        <taxon>Pseudomonadota</taxon>
        <taxon>Gammaproteobacteria</taxon>
        <taxon>Enterobacterales</taxon>
        <taxon>Erwiniaceae</taxon>
        <taxon>Buchnera</taxon>
    </lineage>
</organism>
<dbReference type="InterPro" id="IPR008978">
    <property type="entry name" value="HSP20-like_chaperone"/>
</dbReference>
<evidence type="ECO:0000256" key="1">
    <source>
        <dbReference type="ARBA" id="ARBA00023016"/>
    </source>
</evidence>
<reference evidence="5" key="2">
    <citation type="submission" date="2000-07" db="EMBL/GenBank/DDBJ databases">
        <authorList>
            <person name="Van Ham R.C."/>
        </authorList>
    </citation>
    <scope>NUCLEOTIDE SEQUENCE</scope>
    <source>
        <strain evidence="5">Pemphigus spyrothecae</strain>
        <plasmid evidence="5">pBPS1</plasmid>
    </source>
</reference>
<dbReference type="AlphaFoldDB" id="Q9F4D9"/>
<evidence type="ECO:0000256" key="2">
    <source>
        <dbReference type="PROSITE-ProRule" id="PRU00285"/>
    </source>
</evidence>
<protein>
    <submittedName>
        <fullName evidence="5">Ibp protein</fullName>
    </submittedName>
</protein>
<dbReference type="PANTHER" id="PTHR47062:SF1">
    <property type="entry name" value="SMALL HEAT SHOCK PROTEIN IBPA"/>
    <property type="match status" value="1"/>
</dbReference>
<keyword evidence="1" id="KW-0346">Stress response</keyword>
<dbReference type="PANTHER" id="PTHR47062">
    <property type="match status" value="1"/>
</dbReference>
<sequence>MSYHSFSLVPGLYDDMFSDRFKQIDNMFSRLTGEKPISDLPSYDLIQKNENNYQLIINTAGYKEEDLDILVHNNKLTVTGKYKENINNKDNYNGCIKGLKKYFSLSFNLDNRIKVKQAKIILGLLTLDFEYEIPEQEKPRKVEIINEKK</sequence>
<keyword evidence="5" id="KW-0614">Plasmid</keyword>
<name>Q9F4D9_9GAMM</name>
<gene>
    <name evidence="5" type="primary">ibp</name>
</gene>
<dbReference type="InterPro" id="IPR002068">
    <property type="entry name" value="A-crystallin/Hsp20_dom"/>
</dbReference>
<dbReference type="EMBL" id="AJ404864">
    <property type="protein sequence ID" value="CAC10488.1"/>
    <property type="molecule type" value="Genomic_DNA"/>
</dbReference>
<dbReference type="CDD" id="cd06470">
    <property type="entry name" value="ACD_IbpA-B_like"/>
    <property type="match status" value="1"/>
</dbReference>
<dbReference type="PROSITE" id="PS01031">
    <property type="entry name" value="SHSP"/>
    <property type="match status" value="1"/>
</dbReference>